<protein>
    <submittedName>
        <fullName evidence="1">Uncharacterized protein</fullName>
    </submittedName>
</protein>
<dbReference type="AlphaFoldDB" id="A0A931CH33"/>
<dbReference type="RefSeq" id="WP_196395414.1">
    <property type="nucleotide sequence ID" value="NZ_JADNYM010000004.1"/>
</dbReference>
<name>A0A931CH33_9MICC</name>
<keyword evidence="2" id="KW-1185">Reference proteome</keyword>
<organism evidence="1 2">
    <name type="scientific">Arthrobacter terrae</name>
    <dbReference type="NCBI Taxonomy" id="2935737"/>
    <lineage>
        <taxon>Bacteria</taxon>
        <taxon>Bacillati</taxon>
        <taxon>Actinomycetota</taxon>
        <taxon>Actinomycetes</taxon>
        <taxon>Micrococcales</taxon>
        <taxon>Micrococcaceae</taxon>
        <taxon>Arthrobacter</taxon>
    </lineage>
</organism>
<proteinExistence type="predicted"/>
<accession>A0A931CH33</accession>
<evidence type="ECO:0000313" key="2">
    <source>
        <dbReference type="Proteomes" id="UP000655366"/>
    </source>
</evidence>
<reference evidence="1 2" key="1">
    <citation type="submission" date="2020-11" db="EMBL/GenBank/DDBJ databases">
        <title>Arthrobacter antarcticus sp. nov., isolated from Antarctic Soil.</title>
        <authorList>
            <person name="Li J."/>
        </authorList>
    </citation>
    <scope>NUCLEOTIDE SEQUENCE [LARGE SCALE GENOMIC DNA]</scope>
    <source>
        <strain evidence="1 2">Z1-20</strain>
    </source>
</reference>
<dbReference type="Proteomes" id="UP000655366">
    <property type="component" value="Unassembled WGS sequence"/>
</dbReference>
<sequence length="104" mass="11196">MTAIDEDILSAARGSSNFGMLEEIEPLLAVYGAGAEATLYTDPNGALVKCRQFAEVLAEQLLRRTNTVMVSSKQVDRIGALESSGVLPEKPATRRRTSRKAVSV</sequence>
<comment type="caution">
    <text evidence="1">The sequence shown here is derived from an EMBL/GenBank/DDBJ whole genome shotgun (WGS) entry which is preliminary data.</text>
</comment>
<dbReference type="EMBL" id="JADNYM010000004">
    <property type="protein sequence ID" value="MBG0738457.1"/>
    <property type="molecule type" value="Genomic_DNA"/>
</dbReference>
<evidence type="ECO:0000313" key="1">
    <source>
        <dbReference type="EMBL" id="MBG0738457.1"/>
    </source>
</evidence>
<gene>
    <name evidence="1" type="ORF">IV500_03315</name>
</gene>